<evidence type="ECO:0000313" key="3">
    <source>
        <dbReference type="Proteomes" id="UP000464495"/>
    </source>
</evidence>
<keyword evidence="1" id="KW-0812">Transmembrane</keyword>
<dbReference type="RefSeq" id="WP_161863393.1">
    <property type="nucleotide sequence ID" value="NZ_CP046620.1"/>
</dbReference>
<evidence type="ECO:0008006" key="4">
    <source>
        <dbReference type="Google" id="ProtNLM"/>
    </source>
</evidence>
<dbReference type="KEGG" id="amaq:GO499_17505"/>
<gene>
    <name evidence="2" type="ORF">GO499_17505</name>
</gene>
<keyword evidence="1" id="KW-0472">Membrane</keyword>
<feature type="transmembrane region" description="Helical" evidence="1">
    <location>
        <begin position="12"/>
        <end position="35"/>
    </location>
</feature>
<dbReference type="EMBL" id="CP046620">
    <property type="protein sequence ID" value="QHQ36850.1"/>
    <property type="molecule type" value="Genomic_DNA"/>
</dbReference>
<evidence type="ECO:0000313" key="2">
    <source>
        <dbReference type="EMBL" id="QHQ36850.1"/>
    </source>
</evidence>
<dbReference type="AlphaFoldDB" id="A0A6P1T557"/>
<protein>
    <recommendedName>
        <fullName evidence="4">LPS export ABC transporter periplasmic protein LptC</fullName>
    </recommendedName>
</protein>
<reference evidence="2 3" key="1">
    <citation type="submission" date="2019-12" db="EMBL/GenBank/DDBJ databases">
        <title>Complete genome sequence of Algicella marina strain 9Alg 56(T) isolated from the red alga Tichocarpus crinitus.</title>
        <authorList>
            <person name="Kim S.-G."/>
            <person name="Nedashkovskaya O.I."/>
        </authorList>
    </citation>
    <scope>NUCLEOTIDE SEQUENCE [LARGE SCALE GENOMIC DNA]</scope>
    <source>
        <strain evidence="2 3">9Alg 56</strain>
    </source>
</reference>
<dbReference type="Proteomes" id="UP000464495">
    <property type="component" value="Chromosome"/>
</dbReference>
<accession>A0A6P1T557</accession>
<evidence type="ECO:0000256" key="1">
    <source>
        <dbReference type="SAM" id="Phobius"/>
    </source>
</evidence>
<sequence>MARRGADRYSRFVAALKVGLPLVAMALLASVFMLGTRSELPGGLSFSDADLQALGTGLKVTEPRFSGASLDGDLYDFMADEVIPRDASLEIADIAALEGTIRFRDGRSVHVSSATAAIDLPGERILLGEGMRLESSDGYVARAEDVRIDLKGGRIWGEGKVYAEGPIGEISSEEFLIESGEETALTEIGNESVITFTNDVKVRYVPAKEAGESD</sequence>
<keyword evidence="1" id="KW-1133">Transmembrane helix</keyword>
<proteinExistence type="predicted"/>
<keyword evidence="3" id="KW-1185">Reference proteome</keyword>
<organism evidence="2 3">
    <name type="scientific">Algicella marina</name>
    <dbReference type="NCBI Taxonomy" id="2683284"/>
    <lineage>
        <taxon>Bacteria</taxon>
        <taxon>Pseudomonadati</taxon>
        <taxon>Pseudomonadota</taxon>
        <taxon>Alphaproteobacteria</taxon>
        <taxon>Rhodobacterales</taxon>
        <taxon>Paracoccaceae</taxon>
        <taxon>Algicella</taxon>
    </lineage>
</organism>
<name>A0A6P1T557_9RHOB</name>